<feature type="region of interest" description="Disordered" evidence="1">
    <location>
        <begin position="458"/>
        <end position="505"/>
    </location>
</feature>
<organism evidence="2 3">
    <name type="scientific">Blumeria graminis f. sp. hordei (strain DH14)</name>
    <name type="common">Barley powdery mildew</name>
    <name type="synonym">Oidium monilioides f. sp. hordei</name>
    <dbReference type="NCBI Taxonomy" id="546991"/>
    <lineage>
        <taxon>Eukaryota</taxon>
        <taxon>Fungi</taxon>
        <taxon>Dikarya</taxon>
        <taxon>Ascomycota</taxon>
        <taxon>Pezizomycotina</taxon>
        <taxon>Leotiomycetes</taxon>
        <taxon>Erysiphales</taxon>
        <taxon>Erysiphaceae</taxon>
        <taxon>Blumeria</taxon>
        <taxon>Blumeria hordei</taxon>
    </lineage>
</organism>
<comment type="caution">
    <text evidence="2">The sequence shown here is derived from an EMBL/GenBank/DDBJ whole genome shotgun (WGS) entry which is preliminary data.</text>
</comment>
<protein>
    <submittedName>
        <fullName evidence="2">Uncharacterized protein</fullName>
    </submittedName>
</protein>
<dbReference type="EMBL" id="CAUH01002783">
    <property type="protein sequence ID" value="CCU76574.1"/>
    <property type="molecule type" value="Genomic_DNA"/>
</dbReference>
<dbReference type="HOGENOM" id="CLU_539658_0_0_1"/>
<evidence type="ECO:0000313" key="2">
    <source>
        <dbReference type="EMBL" id="CCU76574.1"/>
    </source>
</evidence>
<dbReference type="InParanoid" id="N1JAI3"/>
<keyword evidence="3" id="KW-1185">Reference proteome</keyword>
<feature type="region of interest" description="Disordered" evidence="1">
    <location>
        <begin position="58"/>
        <end position="89"/>
    </location>
</feature>
<dbReference type="AlphaFoldDB" id="N1JAI3"/>
<name>N1JAI3_BLUG1</name>
<sequence length="505" mass="54685">MISAADDAGCRASLIIGRLHQSPFKDWKQISTGSVTAPTSLLTLALCVHCTRIRGMSPTPTTLGLDGSPSNNPKRAPQRDGNSIFEPPSHRLKARTTLSPCFASILQKSFEAIDSQQSRVKDGVTDIGNILENLVKSHTLLQQAVNLDIARFLPIQLDSSDGKDNLVKCAPSSALKTTPASNRRPYAGVARIQDGARLDIRPAKRIKGRGKRSENRLRDLLATEKSTKIILKIMRGTETHQPQRWFNYAAPGAPNGVPSFSGKLTIITIGLIEKEFFAQTGLTPIITAHPAMEPVATVVLQELSGATNRSPTRLRHESGCQGCYNPVKCTRAKRCGRCSVEPALDTGPSGHNYESVNCGGPFPADHPYCSATPKWLEGRFPAPSTATKLSLSTINPPPKIDARGERAQGAEIELVRERCPAPVCSTNWPDYSKIPESCCCHGSRKPIQPLSQVSRLKWSHPPTIDEGNEEDPLAQGPLLSHRAPRSSSTLPLPTDSDAMEIAKSS</sequence>
<gene>
    <name evidence="2" type="ORF">BGHDH14_bgh00048</name>
</gene>
<reference evidence="2 3" key="1">
    <citation type="journal article" date="2010" name="Science">
        <title>Genome expansion and gene loss in powdery mildew fungi reveal tradeoffs in extreme parasitism.</title>
        <authorList>
            <person name="Spanu P.D."/>
            <person name="Abbott J.C."/>
            <person name="Amselem J."/>
            <person name="Burgis T.A."/>
            <person name="Soanes D.M."/>
            <person name="Stueber K."/>
            <person name="Ver Loren van Themaat E."/>
            <person name="Brown J.K.M."/>
            <person name="Butcher S.A."/>
            <person name="Gurr S.J."/>
            <person name="Lebrun M.-H."/>
            <person name="Ridout C.J."/>
            <person name="Schulze-Lefert P."/>
            <person name="Talbot N.J."/>
            <person name="Ahmadinejad N."/>
            <person name="Ametz C."/>
            <person name="Barton G.R."/>
            <person name="Benjdia M."/>
            <person name="Bidzinski P."/>
            <person name="Bindschedler L.V."/>
            <person name="Both M."/>
            <person name="Brewer M.T."/>
            <person name="Cadle-Davidson L."/>
            <person name="Cadle-Davidson M.M."/>
            <person name="Collemare J."/>
            <person name="Cramer R."/>
            <person name="Frenkel O."/>
            <person name="Godfrey D."/>
            <person name="Harriman J."/>
            <person name="Hoede C."/>
            <person name="King B.C."/>
            <person name="Klages S."/>
            <person name="Kleemann J."/>
            <person name="Knoll D."/>
            <person name="Koti P.S."/>
            <person name="Kreplak J."/>
            <person name="Lopez-Ruiz F.J."/>
            <person name="Lu X."/>
            <person name="Maekawa T."/>
            <person name="Mahanil S."/>
            <person name="Micali C."/>
            <person name="Milgroom M.G."/>
            <person name="Montana G."/>
            <person name="Noir S."/>
            <person name="O'Connell R.J."/>
            <person name="Oberhaensli S."/>
            <person name="Parlange F."/>
            <person name="Pedersen C."/>
            <person name="Quesneville H."/>
            <person name="Reinhardt R."/>
            <person name="Rott M."/>
            <person name="Sacristan S."/>
            <person name="Schmidt S.M."/>
            <person name="Schoen M."/>
            <person name="Skamnioti P."/>
            <person name="Sommer H."/>
            <person name="Stephens A."/>
            <person name="Takahara H."/>
            <person name="Thordal-Christensen H."/>
            <person name="Vigouroux M."/>
            <person name="Wessling R."/>
            <person name="Wicker T."/>
            <person name="Panstruga R."/>
        </authorList>
    </citation>
    <scope>NUCLEOTIDE SEQUENCE [LARGE SCALE GENOMIC DNA]</scope>
    <source>
        <strain evidence="2">DH14</strain>
    </source>
</reference>
<proteinExistence type="predicted"/>
<evidence type="ECO:0000256" key="1">
    <source>
        <dbReference type="SAM" id="MobiDB-lite"/>
    </source>
</evidence>
<accession>N1JAI3</accession>
<evidence type="ECO:0000313" key="3">
    <source>
        <dbReference type="Proteomes" id="UP000015441"/>
    </source>
</evidence>
<feature type="compositionally biased region" description="Polar residues" evidence="1">
    <location>
        <begin position="58"/>
        <end position="73"/>
    </location>
</feature>
<dbReference type="OrthoDB" id="3615335at2759"/>
<dbReference type="Proteomes" id="UP000015441">
    <property type="component" value="Unassembled WGS sequence"/>
</dbReference>